<evidence type="ECO:0000313" key="3">
    <source>
        <dbReference type="Proteomes" id="UP001153761"/>
    </source>
</evidence>
<evidence type="ECO:0000313" key="2">
    <source>
        <dbReference type="EMBL" id="CAD5961240.1"/>
    </source>
</evidence>
<gene>
    <name evidence="1" type="ORF">PANO66_03269</name>
    <name evidence="2" type="ORF">PANO66_03300</name>
</gene>
<proteinExistence type="predicted"/>
<dbReference type="RefSeq" id="WP_235758731.1">
    <property type="nucleotide sequence ID" value="NZ_LR882963.1"/>
</dbReference>
<dbReference type="EMBL" id="LR882963">
    <property type="protein sequence ID" value="CAD5960763.1"/>
    <property type="molecule type" value="Genomic_DNA"/>
</dbReference>
<reference evidence="1" key="1">
    <citation type="submission" date="2020-09" db="EMBL/GenBank/DDBJ databases">
        <authorList>
            <person name="Blom J."/>
        </authorList>
    </citation>
    <scope>NUCLEOTIDE SEQUENCE</scope>
    <source>
        <strain evidence="1">No.66</strain>
    </source>
</reference>
<accession>A0AAD1V6P5</accession>
<dbReference type="EMBL" id="LR882963">
    <property type="protein sequence ID" value="CAD5961240.1"/>
    <property type="molecule type" value="Genomic_DNA"/>
</dbReference>
<dbReference type="Proteomes" id="UP001153761">
    <property type="component" value="Chromosome"/>
</dbReference>
<sequence length="94" mass="11027">MLIIIPENPKFQETLDNIPFFFGKLQSESTEMLNLVVDAETRLMRSASEQEFTEYLWGGEYDQLLSDYEEEEELTNLWNGYQEDSFIQTLVAGF</sequence>
<evidence type="ECO:0000313" key="1">
    <source>
        <dbReference type="EMBL" id="CAD5960763.1"/>
    </source>
</evidence>
<protein>
    <submittedName>
        <fullName evidence="1">Uncharacterized protein</fullName>
    </submittedName>
</protein>
<name>A0AAD1V6P5_PLAAG</name>
<dbReference type="AlphaFoldDB" id="A0AAD1V6P5"/>
<organism evidence="1 3">
    <name type="scientific">Planktothrix agardhii</name>
    <name type="common">Oscillatoria agardhii</name>
    <dbReference type="NCBI Taxonomy" id="1160"/>
    <lineage>
        <taxon>Bacteria</taxon>
        <taxon>Bacillati</taxon>
        <taxon>Cyanobacteriota</taxon>
        <taxon>Cyanophyceae</taxon>
        <taxon>Oscillatoriophycideae</taxon>
        <taxon>Oscillatoriales</taxon>
        <taxon>Microcoleaceae</taxon>
        <taxon>Planktothrix</taxon>
    </lineage>
</organism>